<evidence type="ECO:0000259" key="6">
    <source>
        <dbReference type="Pfam" id="PF01699"/>
    </source>
</evidence>
<feature type="transmembrane region" description="Helical" evidence="5">
    <location>
        <begin position="68"/>
        <end position="93"/>
    </location>
</feature>
<feature type="domain" description="Sodium/calcium exchanger membrane region" evidence="6">
    <location>
        <begin position="174"/>
        <end position="316"/>
    </location>
</feature>
<dbReference type="InterPro" id="IPR044880">
    <property type="entry name" value="NCX_ion-bd_dom_sf"/>
</dbReference>
<evidence type="ECO:0000256" key="1">
    <source>
        <dbReference type="ARBA" id="ARBA00004141"/>
    </source>
</evidence>
<comment type="subcellular location">
    <subcellularLocation>
        <location evidence="1">Membrane</location>
        <topology evidence="1">Multi-pass membrane protein</topology>
    </subcellularLocation>
</comment>
<feature type="transmembrane region" description="Helical" evidence="5">
    <location>
        <begin position="140"/>
        <end position="157"/>
    </location>
</feature>
<organism evidence="7 8">
    <name type="scientific">Candidatus Magasanikbacteria bacterium CG11_big_fil_rev_8_21_14_0_20_39_34</name>
    <dbReference type="NCBI Taxonomy" id="1974653"/>
    <lineage>
        <taxon>Bacteria</taxon>
        <taxon>Candidatus Magasanikiibacteriota</taxon>
    </lineage>
</organism>
<feature type="transmembrane region" description="Helical" evidence="5">
    <location>
        <begin position="238"/>
        <end position="261"/>
    </location>
</feature>
<keyword evidence="2 5" id="KW-0812">Transmembrane</keyword>
<dbReference type="PANTHER" id="PTHR10846">
    <property type="entry name" value="SODIUM/POTASSIUM/CALCIUM EXCHANGER"/>
    <property type="match status" value="1"/>
</dbReference>
<gene>
    <name evidence="7" type="ORF">COV59_00715</name>
</gene>
<feature type="transmembrane region" description="Helical" evidence="5">
    <location>
        <begin position="105"/>
        <end position="128"/>
    </location>
</feature>
<dbReference type="Proteomes" id="UP000229600">
    <property type="component" value="Unassembled WGS sequence"/>
</dbReference>
<reference evidence="7 8" key="1">
    <citation type="submission" date="2017-09" db="EMBL/GenBank/DDBJ databases">
        <title>Depth-based differentiation of microbial function through sediment-hosted aquifers and enrichment of novel symbionts in the deep terrestrial subsurface.</title>
        <authorList>
            <person name="Probst A.J."/>
            <person name="Ladd B."/>
            <person name="Jarett J.K."/>
            <person name="Geller-Mcgrath D.E."/>
            <person name="Sieber C.M."/>
            <person name="Emerson J.B."/>
            <person name="Anantharaman K."/>
            <person name="Thomas B.C."/>
            <person name="Malmstrom R."/>
            <person name="Stieglmeier M."/>
            <person name="Klingl A."/>
            <person name="Woyke T."/>
            <person name="Ryan C.M."/>
            <person name="Banfield J.F."/>
        </authorList>
    </citation>
    <scope>NUCLEOTIDE SEQUENCE [LARGE SCALE GENOMIC DNA]</scope>
    <source>
        <strain evidence="7">CG11_big_fil_rev_8_21_14_0_20_39_34</strain>
    </source>
</reference>
<protein>
    <submittedName>
        <fullName evidence="7">Sodium:proton exchanger</fullName>
    </submittedName>
</protein>
<evidence type="ECO:0000256" key="5">
    <source>
        <dbReference type="SAM" id="Phobius"/>
    </source>
</evidence>
<dbReference type="GO" id="GO:0006874">
    <property type="term" value="P:intracellular calcium ion homeostasis"/>
    <property type="evidence" value="ECO:0007669"/>
    <property type="project" value="TreeGrafter"/>
</dbReference>
<dbReference type="PANTHER" id="PTHR10846:SF8">
    <property type="entry name" value="INNER MEMBRANE PROTEIN YRBG"/>
    <property type="match status" value="1"/>
</dbReference>
<dbReference type="InterPro" id="IPR004837">
    <property type="entry name" value="NaCa_Exmemb"/>
</dbReference>
<dbReference type="Pfam" id="PF01699">
    <property type="entry name" value="Na_Ca_ex"/>
    <property type="match status" value="2"/>
</dbReference>
<keyword evidence="3 5" id="KW-1133">Transmembrane helix</keyword>
<evidence type="ECO:0000313" key="8">
    <source>
        <dbReference type="Proteomes" id="UP000229600"/>
    </source>
</evidence>
<feature type="transmembrane region" description="Helical" evidence="5">
    <location>
        <begin position="35"/>
        <end position="56"/>
    </location>
</feature>
<feature type="transmembrane region" description="Helical" evidence="5">
    <location>
        <begin position="169"/>
        <end position="189"/>
    </location>
</feature>
<comment type="caution">
    <text evidence="7">The sequence shown here is derived from an EMBL/GenBank/DDBJ whole genome shotgun (WGS) entry which is preliminary data.</text>
</comment>
<dbReference type="EMBL" id="PCWN01000002">
    <property type="protein sequence ID" value="PIR04484.1"/>
    <property type="molecule type" value="Genomic_DNA"/>
</dbReference>
<dbReference type="GO" id="GO:0008273">
    <property type="term" value="F:calcium, potassium:sodium antiporter activity"/>
    <property type="evidence" value="ECO:0007669"/>
    <property type="project" value="TreeGrafter"/>
</dbReference>
<evidence type="ECO:0000313" key="7">
    <source>
        <dbReference type="EMBL" id="PIR04484.1"/>
    </source>
</evidence>
<feature type="transmembrane region" description="Helical" evidence="5">
    <location>
        <begin position="297"/>
        <end position="317"/>
    </location>
</feature>
<keyword evidence="4 5" id="KW-0472">Membrane</keyword>
<dbReference type="AlphaFoldDB" id="A0A2H0N6G3"/>
<accession>A0A2H0N6G3</accession>
<dbReference type="NCBIfam" id="TIGR00367">
    <property type="entry name" value="calcium/sodium antiporter"/>
    <property type="match status" value="1"/>
</dbReference>
<name>A0A2H0N6G3_9BACT</name>
<proteinExistence type="predicted"/>
<dbReference type="InterPro" id="IPR004481">
    <property type="entry name" value="K/Na/Ca-exchanger"/>
</dbReference>
<feature type="transmembrane region" description="Helical" evidence="5">
    <location>
        <begin position="273"/>
        <end position="291"/>
    </location>
</feature>
<feature type="domain" description="Sodium/calcium exchanger membrane region" evidence="6">
    <location>
        <begin position="5"/>
        <end position="154"/>
    </location>
</feature>
<evidence type="ECO:0000256" key="3">
    <source>
        <dbReference type="ARBA" id="ARBA00022989"/>
    </source>
</evidence>
<dbReference type="Gene3D" id="1.20.1420.30">
    <property type="entry name" value="NCX, central ion-binding region"/>
    <property type="match status" value="1"/>
</dbReference>
<dbReference type="GO" id="GO:0005886">
    <property type="term" value="C:plasma membrane"/>
    <property type="evidence" value="ECO:0007669"/>
    <property type="project" value="TreeGrafter"/>
</dbReference>
<dbReference type="GO" id="GO:0005262">
    <property type="term" value="F:calcium channel activity"/>
    <property type="evidence" value="ECO:0007669"/>
    <property type="project" value="TreeGrafter"/>
</dbReference>
<evidence type="ECO:0000256" key="2">
    <source>
        <dbReference type="ARBA" id="ARBA00022692"/>
    </source>
</evidence>
<sequence>MFLPILLLVVGIAVLILGAEALVRGASSAAKKWGISTIVIGLTVVSFGTSAPELFVNLISAYKGSTDLAIANVVGSNLANILLILGIGAVIIPLKVKEGTTFREIPFAFLAILLVVILGNDMFLDGAYSTVNVLSRSDGIAFVAFFIIFLFYTYGLTKIQGEHEHIDTYSWTTSVVMFLAGLLALAFGGKLIVDNAIILAHLAGMSEALIGLTIVALGTSLPELATTIVAVRKGHTDLAIGNAVGSNIFNVFWILGLTAVIKPLEFDTQANIDTFYTVFATFLLFLFMFVGDKHKLSRLQGILFIVLYIAYIGYAVVR</sequence>
<evidence type="ECO:0000256" key="4">
    <source>
        <dbReference type="ARBA" id="ARBA00023136"/>
    </source>
</evidence>